<accession>A0A385EB16</accession>
<sequence>MKIGKHPRQYSTKKTEWVVRGFSKQIGQYVYPKVGWSWTEWVPEIADTYETHAEAVRAISAGYLKSMIEAQEIVDIVYYKRTVVRQIDEVVTVIGYDADGQQVQVAEPTAFTDDHIIQAEDYLLLGDRGVAGIYAQVLAVRDGEAFLWVLNGCWKMRTQITPDGLVMEGSHGAPHVYTILHHGPIDPNIAASDHEGQTEAWARLYEKEAS</sequence>
<reference evidence="1 2" key="2">
    <citation type="submission" date="2018-09" db="EMBL/GenBank/DDBJ databases">
        <title>Giant CbK-like Caulobacter bacteriophages have genetically divergent genomes.</title>
        <authorList>
            <person name="Wilson K."/>
            <person name="Ely B."/>
        </authorList>
    </citation>
    <scope>NUCLEOTIDE SEQUENCE [LARGE SCALE GENOMIC DNA]</scope>
</reference>
<evidence type="ECO:0000313" key="2">
    <source>
        <dbReference type="Proteomes" id="UP000259026"/>
    </source>
</evidence>
<evidence type="ECO:0000313" key="1">
    <source>
        <dbReference type="EMBL" id="AXQ68916.1"/>
    </source>
</evidence>
<reference evidence="2" key="1">
    <citation type="submission" date="2018-07" db="EMBL/GenBank/DDBJ databases">
        <title>Giant CbK-like Caulobacter bacteriophages have genetically divergent genomes.</title>
        <authorList>
            <person name="Wilson K.M."/>
            <person name="Ely B."/>
        </authorList>
    </citation>
    <scope>NUCLEOTIDE SEQUENCE [LARGE SCALE GENOMIC DNA]</scope>
</reference>
<dbReference type="Proteomes" id="UP000259026">
    <property type="component" value="Segment"/>
</dbReference>
<gene>
    <name evidence="1" type="ORF">CcrPW_gp377c</name>
</gene>
<keyword evidence="2" id="KW-1185">Reference proteome</keyword>
<name>A0A385EB16_9CAUD</name>
<proteinExistence type="predicted"/>
<organism evidence="1 2">
    <name type="scientific">Caulobacter phage CcrPW</name>
    <dbReference type="NCBI Taxonomy" id="2283271"/>
    <lineage>
        <taxon>Viruses</taxon>
        <taxon>Duplodnaviria</taxon>
        <taxon>Heunggongvirae</taxon>
        <taxon>Uroviricota</taxon>
        <taxon>Caudoviricetes</taxon>
        <taxon>Jeanschmidtviridae</taxon>
        <taxon>Colossusvirus</taxon>
        <taxon>Colossusvirus PW</taxon>
    </lineage>
</organism>
<protein>
    <submittedName>
        <fullName evidence="1">Uncharacterized protein</fullName>
    </submittedName>
</protein>
<dbReference type="EMBL" id="MH588545">
    <property type="protein sequence ID" value="AXQ68916.1"/>
    <property type="molecule type" value="Genomic_DNA"/>
</dbReference>